<sequence length="328" mass="36421">MLGTSPASGQTIPWIHRIHAMDIRSVDLNLLVVFDAMARHRSVGLAGEALGLSQPATSAALARLRATFDDALFVRAGTQMKPTPRALELAPAIHRVVESIQTDILQQAEFDPASADRSFTILTPDIGEVAFLPGVLRRLRQEAPQVRLLASALPRQAAAQALESGEADLAVGFFPDLQKAGFFQQGLFKTSYACITCAKSGPRVERLTRKQYLEARHVVVRPDGREHALDRFLEAKGWRRHVTLELSHFMSLLALLPGTDLVATVPEDIATVTERLVPIRRIALPFKAPVIDVQQFWHRRMQHDPASKWLRGVFYDVNRREANAGLPR</sequence>
<dbReference type="PANTHER" id="PTHR30118:SF15">
    <property type="entry name" value="TRANSCRIPTIONAL REGULATORY PROTEIN"/>
    <property type="match status" value="1"/>
</dbReference>
<dbReference type="InterPro" id="IPR005119">
    <property type="entry name" value="LysR_subst-bd"/>
</dbReference>
<evidence type="ECO:0000313" key="7">
    <source>
        <dbReference type="Proteomes" id="UP000318199"/>
    </source>
</evidence>
<dbReference type="InterPro" id="IPR000847">
    <property type="entry name" value="LysR_HTH_N"/>
</dbReference>
<evidence type="ECO:0000256" key="2">
    <source>
        <dbReference type="ARBA" id="ARBA00023015"/>
    </source>
</evidence>
<dbReference type="Proteomes" id="UP000318199">
    <property type="component" value="Unassembled WGS sequence"/>
</dbReference>
<evidence type="ECO:0000259" key="5">
    <source>
        <dbReference type="PROSITE" id="PS50931"/>
    </source>
</evidence>
<dbReference type="InterPro" id="IPR036390">
    <property type="entry name" value="WH_DNA-bd_sf"/>
</dbReference>
<evidence type="ECO:0000256" key="4">
    <source>
        <dbReference type="ARBA" id="ARBA00023163"/>
    </source>
</evidence>
<dbReference type="InterPro" id="IPR050389">
    <property type="entry name" value="LysR-type_TF"/>
</dbReference>
<proteinExistence type="inferred from homology"/>
<dbReference type="Pfam" id="PF03466">
    <property type="entry name" value="LysR_substrate"/>
    <property type="match status" value="1"/>
</dbReference>
<comment type="caution">
    <text evidence="6">The sequence shown here is derived from an EMBL/GenBank/DDBJ whole genome shotgun (WGS) entry which is preliminary data.</text>
</comment>
<keyword evidence="2" id="KW-0805">Transcription regulation</keyword>
<dbReference type="Gene3D" id="1.10.10.10">
    <property type="entry name" value="Winged helix-like DNA-binding domain superfamily/Winged helix DNA-binding domain"/>
    <property type="match status" value="1"/>
</dbReference>
<gene>
    <name evidence="6" type="ORF">FN976_21900</name>
</gene>
<dbReference type="PANTHER" id="PTHR30118">
    <property type="entry name" value="HTH-TYPE TRANSCRIPTIONAL REGULATOR LEUO-RELATED"/>
    <property type="match status" value="1"/>
</dbReference>
<dbReference type="GO" id="GO:0003700">
    <property type="term" value="F:DNA-binding transcription factor activity"/>
    <property type="evidence" value="ECO:0007669"/>
    <property type="project" value="InterPro"/>
</dbReference>
<name>A0A562ZJB1_9BURK</name>
<dbReference type="Pfam" id="PF00126">
    <property type="entry name" value="HTH_1"/>
    <property type="match status" value="1"/>
</dbReference>
<evidence type="ECO:0000256" key="1">
    <source>
        <dbReference type="ARBA" id="ARBA00009437"/>
    </source>
</evidence>
<accession>A0A562ZJB1</accession>
<feature type="domain" description="HTH lysR-type" evidence="5">
    <location>
        <begin position="26"/>
        <end position="83"/>
    </location>
</feature>
<dbReference type="InterPro" id="IPR036388">
    <property type="entry name" value="WH-like_DNA-bd_sf"/>
</dbReference>
<keyword evidence="3" id="KW-0238">DNA-binding</keyword>
<dbReference type="GO" id="GO:0003677">
    <property type="term" value="F:DNA binding"/>
    <property type="evidence" value="ECO:0007669"/>
    <property type="project" value="UniProtKB-KW"/>
</dbReference>
<evidence type="ECO:0000256" key="3">
    <source>
        <dbReference type="ARBA" id="ARBA00023125"/>
    </source>
</evidence>
<dbReference type="Gene3D" id="3.40.190.10">
    <property type="entry name" value="Periplasmic binding protein-like II"/>
    <property type="match status" value="2"/>
</dbReference>
<dbReference type="SUPFAM" id="SSF46785">
    <property type="entry name" value="Winged helix' DNA-binding domain"/>
    <property type="match status" value="1"/>
</dbReference>
<reference evidence="6 7" key="1">
    <citation type="submission" date="2019-07" db="EMBL/GenBank/DDBJ databases">
        <title>Caenimonas sedimenti sp. nov., isolated from activated sludge.</title>
        <authorList>
            <person name="Xu J."/>
        </authorList>
    </citation>
    <scope>NUCLEOTIDE SEQUENCE [LARGE SCALE GENOMIC DNA]</scope>
    <source>
        <strain evidence="6 7">HX-9-20</strain>
    </source>
</reference>
<organism evidence="6 7">
    <name type="scientific">Caenimonas sedimenti</name>
    <dbReference type="NCBI Taxonomy" id="2596921"/>
    <lineage>
        <taxon>Bacteria</taxon>
        <taxon>Pseudomonadati</taxon>
        <taxon>Pseudomonadota</taxon>
        <taxon>Betaproteobacteria</taxon>
        <taxon>Burkholderiales</taxon>
        <taxon>Comamonadaceae</taxon>
        <taxon>Caenimonas</taxon>
    </lineage>
</organism>
<protein>
    <submittedName>
        <fullName evidence="6">LysR family transcriptional regulator</fullName>
    </submittedName>
</protein>
<dbReference type="AlphaFoldDB" id="A0A562ZJB1"/>
<keyword evidence="4" id="KW-0804">Transcription</keyword>
<dbReference type="EMBL" id="VOBQ01000018">
    <property type="protein sequence ID" value="TWO68662.1"/>
    <property type="molecule type" value="Genomic_DNA"/>
</dbReference>
<evidence type="ECO:0000313" key="6">
    <source>
        <dbReference type="EMBL" id="TWO68662.1"/>
    </source>
</evidence>
<comment type="similarity">
    <text evidence="1">Belongs to the LysR transcriptional regulatory family.</text>
</comment>
<dbReference type="SUPFAM" id="SSF53850">
    <property type="entry name" value="Periplasmic binding protein-like II"/>
    <property type="match status" value="1"/>
</dbReference>
<dbReference type="OrthoDB" id="8583877at2"/>
<keyword evidence="7" id="KW-1185">Reference proteome</keyword>
<dbReference type="CDD" id="cd08459">
    <property type="entry name" value="PBP2_DntR_NahR_LinR_like"/>
    <property type="match status" value="1"/>
</dbReference>
<dbReference type="PROSITE" id="PS50931">
    <property type="entry name" value="HTH_LYSR"/>
    <property type="match status" value="1"/>
</dbReference>